<reference evidence="2" key="1">
    <citation type="journal article" date="2020" name="Fungal Divers.">
        <title>Resolving the Mortierellaceae phylogeny through synthesis of multi-gene phylogenetics and phylogenomics.</title>
        <authorList>
            <person name="Vandepol N."/>
            <person name="Liber J."/>
            <person name="Desiro A."/>
            <person name="Na H."/>
            <person name="Kennedy M."/>
            <person name="Barry K."/>
            <person name="Grigoriev I.V."/>
            <person name="Miller A.N."/>
            <person name="O'Donnell K."/>
            <person name="Stajich J.E."/>
            <person name="Bonito G."/>
        </authorList>
    </citation>
    <scope>NUCLEOTIDE SEQUENCE</scope>
    <source>
        <strain evidence="2">NRRL 28262</strain>
    </source>
</reference>
<organism evidence="2 3">
    <name type="scientific">Linnemannia exigua</name>
    <dbReference type="NCBI Taxonomy" id="604196"/>
    <lineage>
        <taxon>Eukaryota</taxon>
        <taxon>Fungi</taxon>
        <taxon>Fungi incertae sedis</taxon>
        <taxon>Mucoromycota</taxon>
        <taxon>Mortierellomycotina</taxon>
        <taxon>Mortierellomycetes</taxon>
        <taxon>Mortierellales</taxon>
        <taxon>Mortierellaceae</taxon>
        <taxon>Linnemannia</taxon>
    </lineage>
</organism>
<sequence length="171" mass="19020">MSKDVPWDELADDDSLEFLKAMSIEFADGTVMVVPAVARMADTPKEAKLQPSAFRSPVNNHQSAINQRRAASPPRAIHRRSSYLTVENHRTTILEVTVESMTCLAERTTLTWKDNAATTARLVIQICSRVNLRETFICHLPQKMVRSTALDTLATALTLAPIQDATFPQGR</sequence>
<comment type="caution">
    <text evidence="2">The sequence shown here is derived from an EMBL/GenBank/DDBJ whole genome shotgun (WGS) entry which is preliminary data.</text>
</comment>
<accession>A0AAD4D2S3</accession>
<keyword evidence="3" id="KW-1185">Reference proteome</keyword>
<dbReference type="Proteomes" id="UP001194580">
    <property type="component" value="Unassembled WGS sequence"/>
</dbReference>
<feature type="region of interest" description="Disordered" evidence="1">
    <location>
        <begin position="56"/>
        <end position="76"/>
    </location>
</feature>
<proteinExistence type="predicted"/>
<evidence type="ECO:0000256" key="1">
    <source>
        <dbReference type="SAM" id="MobiDB-lite"/>
    </source>
</evidence>
<evidence type="ECO:0000313" key="2">
    <source>
        <dbReference type="EMBL" id="KAG0258323.1"/>
    </source>
</evidence>
<evidence type="ECO:0000313" key="3">
    <source>
        <dbReference type="Proteomes" id="UP001194580"/>
    </source>
</evidence>
<dbReference type="AlphaFoldDB" id="A0AAD4D2S3"/>
<protein>
    <submittedName>
        <fullName evidence="2">Uncharacterized protein</fullName>
    </submittedName>
</protein>
<gene>
    <name evidence="2" type="ORF">BGZ95_005008</name>
</gene>
<name>A0AAD4D2S3_9FUNG</name>
<dbReference type="EMBL" id="JAAAIL010002318">
    <property type="protein sequence ID" value="KAG0258323.1"/>
    <property type="molecule type" value="Genomic_DNA"/>
</dbReference>
<feature type="compositionally biased region" description="Polar residues" evidence="1">
    <location>
        <begin position="57"/>
        <end position="66"/>
    </location>
</feature>